<organism evidence="1 2">
    <name type="scientific">Suillus subaureus</name>
    <dbReference type="NCBI Taxonomy" id="48587"/>
    <lineage>
        <taxon>Eukaryota</taxon>
        <taxon>Fungi</taxon>
        <taxon>Dikarya</taxon>
        <taxon>Basidiomycota</taxon>
        <taxon>Agaricomycotina</taxon>
        <taxon>Agaricomycetes</taxon>
        <taxon>Agaricomycetidae</taxon>
        <taxon>Boletales</taxon>
        <taxon>Suillineae</taxon>
        <taxon>Suillaceae</taxon>
        <taxon>Suillus</taxon>
    </lineage>
</organism>
<keyword evidence="2" id="KW-1185">Reference proteome</keyword>
<proteinExistence type="predicted"/>
<comment type="caution">
    <text evidence="1">The sequence shown here is derived from an EMBL/GenBank/DDBJ whole genome shotgun (WGS) entry which is preliminary data.</text>
</comment>
<dbReference type="GeneID" id="64636413"/>
<accession>A0A9P7ED01</accession>
<name>A0A9P7ED01_9AGAM</name>
<dbReference type="Proteomes" id="UP000807769">
    <property type="component" value="Unassembled WGS sequence"/>
</dbReference>
<evidence type="ECO:0000313" key="2">
    <source>
        <dbReference type="Proteomes" id="UP000807769"/>
    </source>
</evidence>
<gene>
    <name evidence="1" type="ORF">BJ212DRAFT_1587059</name>
</gene>
<dbReference type="RefSeq" id="XP_041194026.1">
    <property type="nucleotide sequence ID" value="XM_041342397.1"/>
</dbReference>
<reference evidence="1" key="1">
    <citation type="journal article" date="2020" name="New Phytol.">
        <title>Comparative genomics reveals dynamic genome evolution in host specialist ectomycorrhizal fungi.</title>
        <authorList>
            <person name="Lofgren L.A."/>
            <person name="Nguyen N.H."/>
            <person name="Vilgalys R."/>
            <person name="Ruytinx J."/>
            <person name="Liao H.L."/>
            <person name="Branco S."/>
            <person name="Kuo A."/>
            <person name="LaButti K."/>
            <person name="Lipzen A."/>
            <person name="Andreopoulos W."/>
            <person name="Pangilinan J."/>
            <person name="Riley R."/>
            <person name="Hundley H."/>
            <person name="Na H."/>
            <person name="Barry K."/>
            <person name="Grigoriev I.V."/>
            <person name="Stajich J.E."/>
            <person name="Kennedy P.G."/>
        </authorList>
    </citation>
    <scope>NUCLEOTIDE SEQUENCE</scope>
    <source>
        <strain evidence="1">MN1</strain>
    </source>
</reference>
<evidence type="ECO:0000313" key="1">
    <source>
        <dbReference type="EMBL" id="KAG1817966.1"/>
    </source>
</evidence>
<dbReference type="AlphaFoldDB" id="A0A9P7ED01"/>
<protein>
    <submittedName>
        <fullName evidence="1">Uncharacterized protein</fullName>
    </submittedName>
</protein>
<sequence>MPVTLLYIMDTKLCSANVCSCNINPFNPKSIQNDSATRGTVQGMGRLSDKKAGRLYPAPSPPPMVLCSQRLSGCGLESLKALQHVLIDNHTKYHTKYHIFFNHMKFNRIVKIRDLHLHRLSLSQQNFVEHLGDENTNI</sequence>
<dbReference type="OrthoDB" id="10553413at2759"/>
<dbReference type="EMBL" id="JABBWG010000012">
    <property type="protein sequence ID" value="KAG1817966.1"/>
    <property type="molecule type" value="Genomic_DNA"/>
</dbReference>